<dbReference type="EMBL" id="JACHJS010000001">
    <property type="protein sequence ID" value="MBB4963742.1"/>
    <property type="molecule type" value="Genomic_DNA"/>
</dbReference>
<dbReference type="RefSeq" id="WP_184666491.1">
    <property type="nucleotide sequence ID" value="NZ_BAABAI010000034.1"/>
</dbReference>
<keyword evidence="2" id="KW-1185">Reference proteome</keyword>
<evidence type="ECO:0000313" key="2">
    <source>
        <dbReference type="Proteomes" id="UP000542674"/>
    </source>
</evidence>
<organism evidence="1 2">
    <name type="scientific">Saccharothrix violaceirubra</name>
    <dbReference type="NCBI Taxonomy" id="413306"/>
    <lineage>
        <taxon>Bacteria</taxon>
        <taxon>Bacillati</taxon>
        <taxon>Actinomycetota</taxon>
        <taxon>Actinomycetes</taxon>
        <taxon>Pseudonocardiales</taxon>
        <taxon>Pseudonocardiaceae</taxon>
        <taxon>Saccharothrix</taxon>
    </lineage>
</organism>
<evidence type="ECO:0000313" key="1">
    <source>
        <dbReference type="EMBL" id="MBB4963742.1"/>
    </source>
</evidence>
<dbReference type="AlphaFoldDB" id="A0A7W7SZB8"/>
<gene>
    <name evidence="1" type="ORF">F4559_001101</name>
</gene>
<sequence length="55" mass="5899">MTPAWTVAVLLAGLWTAPVAVLRAAVRRADDDAFTAALPYPRARCPHRDLPGGRS</sequence>
<proteinExistence type="predicted"/>
<accession>A0A7W7SZB8</accession>
<reference evidence="1 2" key="1">
    <citation type="submission" date="2020-08" db="EMBL/GenBank/DDBJ databases">
        <title>Sequencing the genomes of 1000 actinobacteria strains.</title>
        <authorList>
            <person name="Klenk H.-P."/>
        </authorList>
    </citation>
    <scope>NUCLEOTIDE SEQUENCE [LARGE SCALE GENOMIC DNA]</scope>
    <source>
        <strain evidence="1 2">DSM 45084</strain>
    </source>
</reference>
<name>A0A7W7SZB8_9PSEU</name>
<dbReference type="Proteomes" id="UP000542674">
    <property type="component" value="Unassembled WGS sequence"/>
</dbReference>
<comment type="caution">
    <text evidence="1">The sequence shown here is derived from an EMBL/GenBank/DDBJ whole genome shotgun (WGS) entry which is preliminary data.</text>
</comment>
<protein>
    <submittedName>
        <fullName evidence="1">Uncharacterized protein</fullName>
    </submittedName>
</protein>